<reference evidence="1 2" key="1">
    <citation type="journal article" date="2022" name="Nat. Ecol. Evol.">
        <title>A masculinizing supergene underlies an exaggerated male reproductive morph in a spider.</title>
        <authorList>
            <person name="Hendrickx F."/>
            <person name="De Corte Z."/>
            <person name="Sonet G."/>
            <person name="Van Belleghem S.M."/>
            <person name="Kostlbacher S."/>
            <person name="Vangestel C."/>
        </authorList>
    </citation>
    <scope>NUCLEOTIDE SEQUENCE [LARGE SCALE GENOMIC DNA]</scope>
    <source>
        <strain evidence="1">W744_W776</strain>
    </source>
</reference>
<accession>A0AAV6VNC3</accession>
<sequence length="87" mass="10019">MQPKRHMLRKSSLSCIRKKGMRERDKRSKQKELVRQMGDTIGKIPGKKGRQLKEKKKDAQVETSTLCSTLRQNNLEKNALAPTIKVT</sequence>
<dbReference type="Proteomes" id="UP000827092">
    <property type="component" value="Unassembled WGS sequence"/>
</dbReference>
<organism evidence="1 2">
    <name type="scientific">Oedothorax gibbosus</name>
    <dbReference type="NCBI Taxonomy" id="931172"/>
    <lineage>
        <taxon>Eukaryota</taxon>
        <taxon>Metazoa</taxon>
        <taxon>Ecdysozoa</taxon>
        <taxon>Arthropoda</taxon>
        <taxon>Chelicerata</taxon>
        <taxon>Arachnida</taxon>
        <taxon>Araneae</taxon>
        <taxon>Araneomorphae</taxon>
        <taxon>Entelegynae</taxon>
        <taxon>Araneoidea</taxon>
        <taxon>Linyphiidae</taxon>
        <taxon>Erigoninae</taxon>
        <taxon>Oedothorax</taxon>
    </lineage>
</organism>
<proteinExistence type="predicted"/>
<gene>
    <name evidence="1" type="ORF">JTE90_006908</name>
</gene>
<comment type="caution">
    <text evidence="1">The sequence shown here is derived from an EMBL/GenBank/DDBJ whole genome shotgun (WGS) entry which is preliminary data.</text>
</comment>
<dbReference type="AlphaFoldDB" id="A0AAV6VNC3"/>
<keyword evidence="2" id="KW-1185">Reference proteome</keyword>
<dbReference type="EMBL" id="JAFNEN010000043">
    <property type="protein sequence ID" value="KAG8198157.1"/>
    <property type="molecule type" value="Genomic_DNA"/>
</dbReference>
<name>A0AAV6VNC3_9ARAC</name>
<protein>
    <submittedName>
        <fullName evidence="1">Uncharacterized protein</fullName>
    </submittedName>
</protein>
<evidence type="ECO:0000313" key="2">
    <source>
        <dbReference type="Proteomes" id="UP000827092"/>
    </source>
</evidence>
<evidence type="ECO:0000313" key="1">
    <source>
        <dbReference type="EMBL" id="KAG8198157.1"/>
    </source>
</evidence>